<evidence type="ECO:0000313" key="1">
    <source>
        <dbReference type="EMBL" id="OXM13507.1"/>
    </source>
</evidence>
<keyword evidence="2" id="KW-1185">Reference proteome</keyword>
<sequence>MKNGIWVSKNGRVSEASGLQPRDALLFAPHGMTSEDLLQEQRSALQQNIKLIRTRLAEATRR</sequence>
<gene>
    <name evidence="1" type="ORF">CGZ75_20930</name>
</gene>
<reference evidence="1 2" key="1">
    <citation type="submission" date="2017-07" db="EMBL/GenBank/DDBJ databases">
        <title>Paenibacillus herberti R33 genome sequencing and assembly.</title>
        <authorList>
            <person name="Su W."/>
        </authorList>
    </citation>
    <scope>NUCLEOTIDE SEQUENCE [LARGE SCALE GENOMIC DNA]</scope>
    <source>
        <strain evidence="1 2">R33</strain>
    </source>
</reference>
<proteinExistence type="predicted"/>
<evidence type="ECO:0000313" key="2">
    <source>
        <dbReference type="Proteomes" id="UP000215145"/>
    </source>
</evidence>
<dbReference type="OrthoDB" id="2642166at2"/>
<organism evidence="1 2">
    <name type="scientific">Paenibacillus herberti</name>
    <dbReference type="NCBI Taxonomy" id="1619309"/>
    <lineage>
        <taxon>Bacteria</taxon>
        <taxon>Bacillati</taxon>
        <taxon>Bacillota</taxon>
        <taxon>Bacilli</taxon>
        <taxon>Bacillales</taxon>
        <taxon>Paenibacillaceae</taxon>
        <taxon>Paenibacillus</taxon>
    </lineage>
</organism>
<accession>A0A229NU91</accession>
<dbReference type="RefSeq" id="WP_089526212.1">
    <property type="nucleotide sequence ID" value="NZ_NMUQ01000003.1"/>
</dbReference>
<protein>
    <submittedName>
        <fullName evidence="1">Uncharacterized protein</fullName>
    </submittedName>
</protein>
<name>A0A229NU91_9BACL</name>
<dbReference type="Proteomes" id="UP000215145">
    <property type="component" value="Unassembled WGS sequence"/>
</dbReference>
<dbReference type="EMBL" id="NMUQ01000003">
    <property type="protein sequence ID" value="OXM13507.1"/>
    <property type="molecule type" value="Genomic_DNA"/>
</dbReference>
<dbReference type="AlphaFoldDB" id="A0A229NU91"/>
<comment type="caution">
    <text evidence="1">The sequence shown here is derived from an EMBL/GenBank/DDBJ whole genome shotgun (WGS) entry which is preliminary data.</text>
</comment>